<evidence type="ECO:0000313" key="5">
    <source>
        <dbReference type="EMBL" id="CAK7213060.1"/>
    </source>
</evidence>
<keyword evidence="6" id="KW-1185">Reference proteome</keyword>
<dbReference type="InterPro" id="IPR017907">
    <property type="entry name" value="Znf_RING_CS"/>
</dbReference>
<dbReference type="PROSITE" id="PS00518">
    <property type="entry name" value="ZF_RING_1"/>
    <property type="match status" value="1"/>
</dbReference>
<organism evidence="5 6">
    <name type="scientific">Sporothrix bragantina</name>
    <dbReference type="NCBI Taxonomy" id="671064"/>
    <lineage>
        <taxon>Eukaryota</taxon>
        <taxon>Fungi</taxon>
        <taxon>Dikarya</taxon>
        <taxon>Ascomycota</taxon>
        <taxon>Pezizomycotina</taxon>
        <taxon>Sordariomycetes</taxon>
        <taxon>Sordariomycetidae</taxon>
        <taxon>Ophiostomatales</taxon>
        <taxon>Ophiostomataceae</taxon>
        <taxon>Sporothrix</taxon>
    </lineage>
</organism>
<dbReference type="EMBL" id="CAWUHC010000009">
    <property type="protein sequence ID" value="CAK7213060.1"/>
    <property type="molecule type" value="Genomic_DNA"/>
</dbReference>
<evidence type="ECO:0000313" key="6">
    <source>
        <dbReference type="Proteomes" id="UP001642406"/>
    </source>
</evidence>
<evidence type="ECO:0000256" key="2">
    <source>
        <dbReference type="ARBA" id="ARBA00022771"/>
    </source>
</evidence>
<proteinExistence type="predicted"/>
<reference evidence="5 6" key="1">
    <citation type="submission" date="2024-01" db="EMBL/GenBank/DDBJ databases">
        <authorList>
            <person name="Allen C."/>
            <person name="Tagirdzhanova G."/>
        </authorList>
    </citation>
    <scope>NUCLEOTIDE SEQUENCE [LARGE SCALE GENOMIC DNA]</scope>
</reference>
<evidence type="ECO:0000256" key="3">
    <source>
        <dbReference type="ARBA" id="ARBA00022833"/>
    </source>
</evidence>
<protein>
    <submittedName>
        <fullName evidence="5">Dihydroorotate dehydrogenase (Quinone), mitochondrial</fullName>
    </submittedName>
</protein>
<feature type="compositionally biased region" description="Pro residues" evidence="4">
    <location>
        <begin position="106"/>
        <end position="118"/>
    </location>
</feature>
<dbReference type="Proteomes" id="UP001642406">
    <property type="component" value="Unassembled WGS sequence"/>
</dbReference>
<sequence>MGSTSPKIAAQAAASKARNCAYTKITSPSTASVTTRPRQRRLRALLSNRIFQMALAAKGITRRVTRSMARKQALLQSMSSLPSPSVRTATQQLLAEKTALIAKPTSPSPSPSPLPSPSPTLSSNAGTIMIFNDTNGSSTNTVYVKNGDADANDSPLYLPVDLRAIVPNMERCGRHNCGNHGGTAAKRKIRVTCRDCRSPGPVGEMHCLPCGHVLCRRCLKEVVWAIDANLHTTRTWDAIQQYMSTAFFDETIFKPAPKASTKSNKKTERSAMDRALDTAGMTCCDRLMRLDRHMACLDAETAAAYWLVHEVLRHPLEFSTNRCGWPDCGQLLAPTCFFERDHMQVYYCVRCGGNSVFIRDGYMAPARSCNDKGL</sequence>
<comment type="caution">
    <text evidence="5">The sequence shown here is derived from an EMBL/GenBank/DDBJ whole genome shotgun (WGS) entry which is preliminary data.</text>
</comment>
<feature type="region of interest" description="Disordered" evidence="4">
    <location>
        <begin position="102"/>
        <end position="127"/>
    </location>
</feature>
<gene>
    <name evidence="5" type="primary">URA9_2</name>
    <name evidence="5" type="ORF">SBRCBS47491_001674</name>
</gene>
<keyword evidence="2" id="KW-0863">Zinc-finger</keyword>
<evidence type="ECO:0000256" key="1">
    <source>
        <dbReference type="ARBA" id="ARBA00022723"/>
    </source>
</evidence>
<keyword evidence="3" id="KW-0862">Zinc</keyword>
<name>A0ABP0B0L2_9PEZI</name>
<keyword evidence="1" id="KW-0479">Metal-binding</keyword>
<evidence type="ECO:0000256" key="4">
    <source>
        <dbReference type="SAM" id="MobiDB-lite"/>
    </source>
</evidence>
<accession>A0ABP0B0L2</accession>